<evidence type="ECO:0000256" key="1">
    <source>
        <dbReference type="ARBA" id="ARBA00004651"/>
    </source>
</evidence>
<dbReference type="RefSeq" id="WP_186997537.1">
    <property type="nucleotide sequence ID" value="NZ_JACOOR010000008.1"/>
</dbReference>
<feature type="transmembrane region" description="Helical" evidence="6">
    <location>
        <begin position="229"/>
        <end position="253"/>
    </location>
</feature>
<keyword evidence="4 6" id="KW-1133">Transmembrane helix</keyword>
<feature type="transmembrane region" description="Helical" evidence="6">
    <location>
        <begin position="102"/>
        <end position="126"/>
    </location>
</feature>
<name>A0A923LEK2_9FIRM</name>
<protein>
    <submittedName>
        <fullName evidence="7">ABC transporter permease</fullName>
    </submittedName>
</protein>
<feature type="transmembrane region" description="Helical" evidence="6">
    <location>
        <begin position="265"/>
        <end position="296"/>
    </location>
</feature>
<feature type="transmembrane region" description="Helical" evidence="6">
    <location>
        <begin position="50"/>
        <end position="72"/>
    </location>
</feature>
<keyword evidence="2" id="KW-1003">Cell membrane</keyword>
<dbReference type="Pfam" id="PF02653">
    <property type="entry name" value="BPD_transp_2"/>
    <property type="match status" value="1"/>
</dbReference>
<feature type="transmembrane region" description="Helical" evidence="6">
    <location>
        <begin position="178"/>
        <end position="198"/>
    </location>
</feature>
<comment type="caution">
    <text evidence="7">The sequence shown here is derived from an EMBL/GenBank/DDBJ whole genome shotgun (WGS) entry which is preliminary data.</text>
</comment>
<dbReference type="GO" id="GO:0022857">
    <property type="term" value="F:transmembrane transporter activity"/>
    <property type="evidence" value="ECO:0007669"/>
    <property type="project" value="InterPro"/>
</dbReference>
<reference evidence="7" key="1">
    <citation type="submission" date="2020-08" db="EMBL/GenBank/DDBJ databases">
        <title>Genome public.</title>
        <authorList>
            <person name="Liu C."/>
            <person name="Sun Q."/>
        </authorList>
    </citation>
    <scope>NUCLEOTIDE SEQUENCE</scope>
    <source>
        <strain evidence="7">NSJ-68</strain>
    </source>
</reference>
<dbReference type="CDD" id="cd06579">
    <property type="entry name" value="TM_PBP1_transp_AraH_like"/>
    <property type="match status" value="1"/>
</dbReference>
<keyword evidence="3 6" id="KW-0812">Transmembrane</keyword>
<evidence type="ECO:0000256" key="3">
    <source>
        <dbReference type="ARBA" id="ARBA00022692"/>
    </source>
</evidence>
<dbReference type="EMBL" id="JACOOR010000008">
    <property type="protein sequence ID" value="MBC5660710.1"/>
    <property type="molecule type" value="Genomic_DNA"/>
</dbReference>
<evidence type="ECO:0000256" key="2">
    <source>
        <dbReference type="ARBA" id="ARBA00022475"/>
    </source>
</evidence>
<keyword evidence="8" id="KW-1185">Reference proteome</keyword>
<dbReference type="GO" id="GO:0005886">
    <property type="term" value="C:plasma membrane"/>
    <property type="evidence" value="ECO:0007669"/>
    <property type="project" value="UniProtKB-SubCell"/>
</dbReference>
<feature type="transmembrane region" description="Helical" evidence="6">
    <location>
        <begin position="13"/>
        <end position="38"/>
    </location>
</feature>
<dbReference type="Proteomes" id="UP000649345">
    <property type="component" value="Unassembled WGS sequence"/>
</dbReference>
<dbReference type="AlphaFoldDB" id="A0A923LEK2"/>
<evidence type="ECO:0000256" key="6">
    <source>
        <dbReference type="SAM" id="Phobius"/>
    </source>
</evidence>
<feature type="transmembrane region" description="Helical" evidence="6">
    <location>
        <begin position="308"/>
        <end position="326"/>
    </location>
</feature>
<sequence length="333" mass="35534">MEKIKENAFVKKIGFNTLVLLCVMVVLYILFAIATPLIKTNASFVSYSRIVSALNYAYFLGFLALGVTFVIATGGIDFSIGPVMFCSALISGYMLTLKGVPLLVCLLVSVLVGTIFGVINGFLVAYAGLPSFITSMASMMIAKGVGSVFTKTQSVSWPQSADANGWFRNLVKMKINGIDIPTGLIYLIIGAVICSIILNKTKAGRYILCIGSNREAVRLSGVNTKKWEMLAYIICGLLAGLAAIFYVGAYTTVQPGLGDTFNNEAIAGCVMGGTSMTGGVASIAGTLVGVLIIALLQEGILAMGFQINYQYIITGIIVLVVVYADLRSRRRRN</sequence>
<evidence type="ECO:0000313" key="7">
    <source>
        <dbReference type="EMBL" id="MBC5660710.1"/>
    </source>
</evidence>
<comment type="subcellular location">
    <subcellularLocation>
        <location evidence="1">Cell membrane</location>
        <topology evidence="1">Multi-pass membrane protein</topology>
    </subcellularLocation>
</comment>
<dbReference type="InterPro" id="IPR001851">
    <property type="entry name" value="ABC_transp_permease"/>
</dbReference>
<feature type="transmembrane region" description="Helical" evidence="6">
    <location>
        <begin position="78"/>
        <end position="95"/>
    </location>
</feature>
<evidence type="ECO:0000256" key="4">
    <source>
        <dbReference type="ARBA" id="ARBA00022989"/>
    </source>
</evidence>
<keyword evidence="5 6" id="KW-0472">Membrane</keyword>
<organism evidence="7 8">
    <name type="scientific">Anaerosacchariphilus hominis</name>
    <dbReference type="NCBI Taxonomy" id="2763017"/>
    <lineage>
        <taxon>Bacteria</taxon>
        <taxon>Bacillati</taxon>
        <taxon>Bacillota</taxon>
        <taxon>Clostridia</taxon>
        <taxon>Lachnospirales</taxon>
        <taxon>Lachnospiraceae</taxon>
        <taxon>Anaerosacchariphilus</taxon>
    </lineage>
</organism>
<dbReference type="PANTHER" id="PTHR32196">
    <property type="entry name" value="ABC TRANSPORTER PERMEASE PROTEIN YPHD-RELATED-RELATED"/>
    <property type="match status" value="1"/>
</dbReference>
<evidence type="ECO:0000256" key="5">
    <source>
        <dbReference type="ARBA" id="ARBA00023136"/>
    </source>
</evidence>
<accession>A0A923LEK2</accession>
<evidence type="ECO:0000313" key="8">
    <source>
        <dbReference type="Proteomes" id="UP000649345"/>
    </source>
</evidence>
<proteinExistence type="predicted"/>
<gene>
    <name evidence="7" type="ORF">H8S44_13165</name>
</gene>